<dbReference type="NCBIfam" id="NF012161">
    <property type="entry name" value="bla_class_D_main"/>
    <property type="match status" value="1"/>
</dbReference>
<dbReference type="OrthoDB" id="9762883at2"/>
<dbReference type="GO" id="GO:0008658">
    <property type="term" value="F:penicillin binding"/>
    <property type="evidence" value="ECO:0007669"/>
    <property type="project" value="InterPro"/>
</dbReference>
<feature type="chain" id="PRO_5012159474" evidence="1">
    <location>
        <begin position="20"/>
        <end position="261"/>
    </location>
</feature>
<name>A0A1K2HQW5_9NEIS</name>
<dbReference type="InterPro" id="IPR012338">
    <property type="entry name" value="Beta-lactam/transpept-like"/>
</dbReference>
<proteinExistence type="predicted"/>
<dbReference type="RefSeq" id="WP_072429879.1">
    <property type="nucleotide sequence ID" value="NZ_FPKR01000015.1"/>
</dbReference>
<evidence type="ECO:0000259" key="2">
    <source>
        <dbReference type="Pfam" id="PF00905"/>
    </source>
</evidence>
<gene>
    <name evidence="3" type="ORF">SAMN02745887_03398</name>
</gene>
<sequence length="261" mass="29312">MRHLFTLLLSLCLPALAQAETHTSAVDLGEHFRALGLRGTFVLYEPASERLQVYQAERAATRYTPASTFKVFNTLAGLDSAAVRDVDEVLPYGGKPQWMKVWERDMGLREAMRLSNVPIYQEVARRVGATRMQAYLQNVGYGNAQMGKEIDRFWLDGPLAISAIEQTQFLARLAQRQLPFSQAAMQATEEIMQIDRSPEYTLYAKTGWAANSQPGVGWWVGWVARQGKLYSFALNVDLRAQGDVDKRIPLGRRCLQALGVL</sequence>
<dbReference type="AlphaFoldDB" id="A0A1K2HQW5"/>
<keyword evidence="1" id="KW-0732">Signal</keyword>
<accession>A0A1K2HQW5</accession>
<organism evidence="3 4">
    <name type="scientific">Chitinimonas taiwanensis DSM 18899</name>
    <dbReference type="NCBI Taxonomy" id="1121279"/>
    <lineage>
        <taxon>Bacteria</taxon>
        <taxon>Pseudomonadati</taxon>
        <taxon>Pseudomonadota</taxon>
        <taxon>Betaproteobacteria</taxon>
        <taxon>Neisseriales</taxon>
        <taxon>Chitinibacteraceae</taxon>
        <taxon>Chitinimonas</taxon>
    </lineage>
</organism>
<dbReference type="EMBL" id="FPKR01000015">
    <property type="protein sequence ID" value="SFZ79142.1"/>
    <property type="molecule type" value="Genomic_DNA"/>
</dbReference>
<feature type="signal peptide" evidence="1">
    <location>
        <begin position="1"/>
        <end position="19"/>
    </location>
</feature>
<evidence type="ECO:0000313" key="4">
    <source>
        <dbReference type="Proteomes" id="UP000186513"/>
    </source>
</evidence>
<protein>
    <submittedName>
        <fullName evidence="3">Beta-lactamase class D</fullName>
    </submittedName>
</protein>
<dbReference type="STRING" id="1121279.SAMN02745887_03398"/>
<dbReference type="SUPFAM" id="SSF56601">
    <property type="entry name" value="beta-lactamase/transpeptidase-like"/>
    <property type="match status" value="1"/>
</dbReference>
<evidence type="ECO:0000313" key="3">
    <source>
        <dbReference type="EMBL" id="SFZ79142.1"/>
    </source>
</evidence>
<dbReference type="Proteomes" id="UP000186513">
    <property type="component" value="Unassembled WGS sequence"/>
</dbReference>
<dbReference type="Pfam" id="PF00905">
    <property type="entry name" value="Transpeptidase"/>
    <property type="match status" value="1"/>
</dbReference>
<feature type="domain" description="Penicillin-binding protein transpeptidase" evidence="2">
    <location>
        <begin position="54"/>
        <end position="242"/>
    </location>
</feature>
<reference evidence="3 4" key="1">
    <citation type="submission" date="2016-11" db="EMBL/GenBank/DDBJ databases">
        <authorList>
            <person name="Jaros S."/>
            <person name="Januszkiewicz K."/>
            <person name="Wedrychowicz H."/>
        </authorList>
    </citation>
    <scope>NUCLEOTIDE SEQUENCE [LARGE SCALE GENOMIC DNA]</scope>
    <source>
        <strain evidence="3 4">DSM 18899</strain>
    </source>
</reference>
<dbReference type="InterPro" id="IPR001460">
    <property type="entry name" value="PCN-bd_Tpept"/>
</dbReference>
<dbReference type="Gene3D" id="3.40.710.10">
    <property type="entry name" value="DD-peptidase/beta-lactamase superfamily"/>
    <property type="match status" value="1"/>
</dbReference>
<keyword evidence="4" id="KW-1185">Reference proteome</keyword>
<evidence type="ECO:0000256" key="1">
    <source>
        <dbReference type="SAM" id="SignalP"/>
    </source>
</evidence>